<name>A0A183TAE1_SCHSO</name>
<organism evidence="3">
    <name type="scientific">Schistocephalus solidus</name>
    <name type="common">Tapeworm</name>
    <dbReference type="NCBI Taxonomy" id="70667"/>
    <lineage>
        <taxon>Eukaryota</taxon>
        <taxon>Metazoa</taxon>
        <taxon>Spiralia</taxon>
        <taxon>Lophotrochozoa</taxon>
        <taxon>Platyhelminthes</taxon>
        <taxon>Cestoda</taxon>
        <taxon>Eucestoda</taxon>
        <taxon>Diphyllobothriidea</taxon>
        <taxon>Diphyllobothriidae</taxon>
        <taxon>Schistocephalus</taxon>
    </lineage>
</organism>
<proteinExistence type="predicted"/>
<dbReference type="STRING" id="70667.A0A183TAE1"/>
<reference evidence="3" key="1">
    <citation type="submission" date="2016-06" db="UniProtKB">
        <authorList>
            <consortium name="WormBaseParasite"/>
        </authorList>
    </citation>
    <scope>IDENTIFICATION</scope>
</reference>
<reference evidence="1 2" key="2">
    <citation type="submission" date="2018-11" db="EMBL/GenBank/DDBJ databases">
        <authorList>
            <consortium name="Pathogen Informatics"/>
        </authorList>
    </citation>
    <scope>NUCLEOTIDE SEQUENCE [LARGE SCALE GENOMIC DNA]</scope>
    <source>
        <strain evidence="1 2">NST_G2</strain>
    </source>
</reference>
<sequence length="159" mass="17751">MAFTDSKSCAGLHAEGNIAGSVDLNRLISQLTVNSRSPTYLLVQNTGSLPSLIDVICPLRNMSTHEFLRPDHGQHQGYYDPNYMQFAQYPYQEPKGAQLPAFGATTHPTTYFTPSMPPQGSMGTDFDFEDEPPLLEELGVNFSHILQKVRRTILQLQAY</sequence>
<protein>
    <submittedName>
        <fullName evidence="3">Mediator of RNA polymerase II transcription subunit 6</fullName>
    </submittedName>
</protein>
<dbReference type="EMBL" id="UYSU01038085">
    <property type="protein sequence ID" value="VDL99824.1"/>
    <property type="molecule type" value="Genomic_DNA"/>
</dbReference>
<dbReference type="AlphaFoldDB" id="A0A183TAE1"/>
<dbReference type="Proteomes" id="UP000275846">
    <property type="component" value="Unassembled WGS sequence"/>
</dbReference>
<gene>
    <name evidence="1" type="ORF">SSLN_LOCUS13439</name>
</gene>
<evidence type="ECO:0000313" key="2">
    <source>
        <dbReference type="Proteomes" id="UP000275846"/>
    </source>
</evidence>
<evidence type="ECO:0000313" key="3">
    <source>
        <dbReference type="WBParaSite" id="SSLN_0001394301-mRNA-1"/>
    </source>
</evidence>
<dbReference type="OrthoDB" id="10401415at2759"/>
<dbReference type="WBParaSite" id="SSLN_0001394301-mRNA-1">
    <property type="protein sequence ID" value="SSLN_0001394301-mRNA-1"/>
    <property type="gene ID" value="SSLN_0001394301"/>
</dbReference>
<accession>A0A183TAE1</accession>
<evidence type="ECO:0000313" key="1">
    <source>
        <dbReference type="EMBL" id="VDL99824.1"/>
    </source>
</evidence>
<keyword evidence="2" id="KW-1185">Reference proteome</keyword>